<dbReference type="PROSITE" id="PS50011">
    <property type="entry name" value="PROTEIN_KINASE_DOM"/>
    <property type="match status" value="1"/>
</dbReference>
<evidence type="ECO:0000256" key="1">
    <source>
        <dbReference type="ARBA" id="ARBA00022527"/>
    </source>
</evidence>
<protein>
    <recommendedName>
        <fullName evidence="5">Protein kinase domain-containing protein</fullName>
    </recommendedName>
</protein>
<dbReference type="InterPro" id="IPR000719">
    <property type="entry name" value="Prot_kinase_dom"/>
</dbReference>
<keyword evidence="1" id="KW-0723">Serine/threonine-protein kinase</keyword>
<dbReference type="InParanoid" id="A0A067N259"/>
<gene>
    <name evidence="6" type="ORF">BOTBODRAFT_128323</name>
</gene>
<keyword evidence="1" id="KW-0808">Transferase</keyword>
<evidence type="ECO:0000256" key="3">
    <source>
        <dbReference type="ARBA" id="ARBA00022840"/>
    </source>
</evidence>
<dbReference type="STRING" id="930990.A0A067N259"/>
<accession>A0A067N259</accession>
<evidence type="ECO:0000259" key="5">
    <source>
        <dbReference type="PROSITE" id="PS50011"/>
    </source>
</evidence>
<organism evidence="6 7">
    <name type="scientific">Botryobasidium botryosum (strain FD-172 SS1)</name>
    <dbReference type="NCBI Taxonomy" id="930990"/>
    <lineage>
        <taxon>Eukaryota</taxon>
        <taxon>Fungi</taxon>
        <taxon>Dikarya</taxon>
        <taxon>Basidiomycota</taxon>
        <taxon>Agaricomycotina</taxon>
        <taxon>Agaricomycetes</taxon>
        <taxon>Cantharellales</taxon>
        <taxon>Botryobasidiaceae</taxon>
        <taxon>Botryobasidium</taxon>
    </lineage>
</organism>
<dbReference type="InterPro" id="IPR011009">
    <property type="entry name" value="Kinase-like_dom_sf"/>
</dbReference>
<evidence type="ECO:0000313" key="6">
    <source>
        <dbReference type="EMBL" id="KDQ18232.1"/>
    </source>
</evidence>
<evidence type="ECO:0000256" key="2">
    <source>
        <dbReference type="ARBA" id="ARBA00022741"/>
    </source>
</evidence>
<dbReference type="Pfam" id="PF00069">
    <property type="entry name" value="Pkinase"/>
    <property type="match status" value="1"/>
</dbReference>
<dbReference type="GO" id="GO:0004674">
    <property type="term" value="F:protein serine/threonine kinase activity"/>
    <property type="evidence" value="ECO:0007669"/>
    <property type="project" value="UniProtKB-KW"/>
</dbReference>
<feature type="compositionally biased region" description="Acidic residues" evidence="4">
    <location>
        <begin position="266"/>
        <end position="285"/>
    </location>
</feature>
<keyword evidence="3" id="KW-0067">ATP-binding</keyword>
<dbReference type="SMART" id="SM00220">
    <property type="entry name" value="S_TKc"/>
    <property type="match status" value="1"/>
</dbReference>
<dbReference type="InterPro" id="IPR050117">
    <property type="entry name" value="MAPK"/>
</dbReference>
<dbReference type="GO" id="GO:0005524">
    <property type="term" value="F:ATP binding"/>
    <property type="evidence" value="ECO:0007669"/>
    <property type="project" value="UniProtKB-KW"/>
</dbReference>
<dbReference type="Gene3D" id="1.10.510.10">
    <property type="entry name" value="Transferase(Phosphotransferase) domain 1"/>
    <property type="match status" value="1"/>
</dbReference>
<dbReference type="Proteomes" id="UP000027195">
    <property type="component" value="Unassembled WGS sequence"/>
</dbReference>
<keyword evidence="7" id="KW-1185">Reference proteome</keyword>
<sequence length="470" mass="51353">MQPLNNVLHAEGVHSIVYRAQREVAGANESTIAAPAIAIPAVVTRDGLSGYVAIKVVSLIGNENKEPHDILTEAKLLAQVAHPNIISLLAFSLSPDGEFYELYMPLMPINFSMIIHHPSFSPYPLPEGCPVSASQIFSLVTDHHSFFETFAKSISFQILLALAHLHDLSIAHRDIKPGNVLLSPTGCVKLIDFGVSWKEGEVRGNQEAWEETPQSMCCQVASGSYRAPELLFGPLEYNARATDLWSLGATLASFYTPLRFTSDFDEDYSMDDPDTSEDGDEDGGDIADGNALTPFIFPATGPGAGAEFGTWTRDTLFNADRGEIGLAWSIFKILGTPNETSWPDFRNLPDAQKLSFTDVPAMPLSPLLPNLPNPEFTPAGASPLDLIQRLLAYPPTSRLSAQEALSHPWFASGDLVLPTGHPGPTYGEKTIASLKWQAQPIGDWVRPLVEGEIRRFEREVEFAEPTGDVW</sequence>
<dbReference type="PANTHER" id="PTHR24055">
    <property type="entry name" value="MITOGEN-ACTIVATED PROTEIN KINASE"/>
    <property type="match status" value="1"/>
</dbReference>
<reference evidence="7" key="1">
    <citation type="journal article" date="2014" name="Proc. Natl. Acad. Sci. U.S.A.">
        <title>Extensive sampling of basidiomycete genomes demonstrates inadequacy of the white-rot/brown-rot paradigm for wood decay fungi.</title>
        <authorList>
            <person name="Riley R."/>
            <person name="Salamov A.A."/>
            <person name="Brown D.W."/>
            <person name="Nagy L.G."/>
            <person name="Floudas D."/>
            <person name="Held B.W."/>
            <person name="Levasseur A."/>
            <person name="Lombard V."/>
            <person name="Morin E."/>
            <person name="Otillar R."/>
            <person name="Lindquist E.A."/>
            <person name="Sun H."/>
            <person name="LaButti K.M."/>
            <person name="Schmutz J."/>
            <person name="Jabbour D."/>
            <person name="Luo H."/>
            <person name="Baker S.E."/>
            <person name="Pisabarro A.G."/>
            <person name="Walton J.D."/>
            <person name="Blanchette R.A."/>
            <person name="Henrissat B."/>
            <person name="Martin F."/>
            <person name="Cullen D."/>
            <person name="Hibbett D.S."/>
            <person name="Grigoriev I.V."/>
        </authorList>
    </citation>
    <scope>NUCLEOTIDE SEQUENCE [LARGE SCALE GENOMIC DNA]</scope>
    <source>
        <strain evidence="7">FD-172 SS1</strain>
    </source>
</reference>
<keyword evidence="2" id="KW-0547">Nucleotide-binding</keyword>
<keyword evidence="1" id="KW-0418">Kinase</keyword>
<proteinExistence type="predicted"/>
<evidence type="ECO:0000313" key="7">
    <source>
        <dbReference type="Proteomes" id="UP000027195"/>
    </source>
</evidence>
<dbReference type="PROSITE" id="PS00108">
    <property type="entry name" value="PROTEIN_KINASE_ST"/>
    <property type="match status" value="1"/>
</dbReference>
<dbReference type="OrthoDB" id="413582at2759"/>
<dbReference type="EMBL" id="KL198022">
    <property type="protein sequence ID" value="KDQ18232.1"/>
    <property type="molecule type" value="Genomic_DNA"/>
</dbReference>
<name>A0A067N259_BOTB1</name>
<feature type="domain" description="Protein kinase" evidence="5">
    <location>
        <begin position="3"/>
        <end position="410"/>
    </location>
</feature>
<feature type="region of interest" description="Disordered" evidence="4">
    <location>
        <begin position="266"/>
        <end position="288"/>
    </location>
</feature>
<dbReference type="SUPFAM" id="SSF56112">
    <property type="entry name" value="Protein kinase-like (PK-like)"/>
    <property type="match status" value="1"/>
</dbReference>
<dbReference type="Gene3D" id="3.30.200.20">
    <property type="entry name" value="Phosphorylase Kinase, domain 1"/>
    <property type="match status" value="1"/>
</dbReference>
<dbReference type="AlphaFoldDB" id="A0A067N259"/>
<dbReference type="HOGENOM" id="CLU_000288_50_0_1"/>
<evidence type="ECO:0000256" key="4">
    <source>
        <dbReference type="SAM" id="MobiDB-lite"/>
    </source>
</evidence>
<dbReference type="InterPro" id="IPR008271">
    <property type="entry name" value="Ser/Thr_kinase_AS"/>
</dbReference>